<dbReference type="InterPro" id="IPR027417">
    <property type="entry name" value="P-loop_NTPase"/>
</dbReference>
<dbReference type="PROSITE" id="PS00211">
    <property type="entry name" value="ABC_TRANSPORTER_1"/>
    <property type="match status" value="1"/>
</dbReference>
<evidence type="ECO:0000256" key="2">
    <source>
        <dbReference type="ARBA" id="ARBA00022448"/>
    </source>
</evidence>
<feature type="domain" description="ABC transporter" evidence="12">
    <location>
        <begin position="338"/>
        <end position="572"/>
    </location>
</feature>
<keyword evidence="8 11" id="KW-1133">Transmembrane helix</keyword>
<dbReference type="GO" id="GO:0016887">
    <property type="term" value="F:ATP hydrolysis activity"/>
    <property type="evidence" value="ECO:0007669"/>
    <property type="project" value="InterPro"/>
</dbReference>
<evidence type="ECO:0000313" key="14">
    <source>
        <dbReference type="EMBL" id="PPE67816.1"/>
    </source>
</evidence>
<dbReference type="Gene3D" id="3.40.50.300">
    <property type="entry name" value="P-loop containing nucleotide triphosphate hydrolases"/>
    <property type="match status" value="1"/>
</dbReference>
<dbReference type="InterPro" id="IPR017871">
    <property type="entry name" value="ABC_transporter-like_CS"/>
</dbReference>
<feature type="transmembrane region" description="Helical" evidence="11">
    <location>
        <begin position="20"/>
        <end position="46"/>
    </location>
</feature>
<dbReference type="SUPFAM" id="SSF90123">
    <property type="entry name" value="ABC transporter transmembrane region"/>
    <property type="match status" value="1"/>
</dbReference>
<comment type="subcellular location">
    <subcellularLocation>
        <location evidence="1">Cell membrane</location>
        <topology evidence="1">Multi-pass membrane protein</topology>
    </subcellularLocation>
</comment>
<evidence type="ECO:0000256" key="11">
    <source>
        <dbReference type="SAM" id="Phobius"/>
    </source>
</evidence>
<keyword evidence="10 11" id="KW-0472">Membrane</keyword>
<dbReference type="GO" id="GO:0005886">
    <property type="term" value="C:plasma membrane"/>
    <property type="evidence" value="ECO:0007669"/>
    <property type="project" value="UniProtKB-SubCell"/>
</dbReference>
<feature type="domain" description="ABC transmembrane type-1" evidence="13">
    <location>
        <begin position="23"/>
        <end position="304"/>
    </location>
</feature>
<gene>
    <name evidence="14" type="ORF">C1704_02855</name>
</gene>
<keyword evidence="4 11" id="KW-0812">Transmembrane</keyword>
<evidence type="ECO:0000256" key="8">
    <source>
        <dbReference type="ARBA" id="ARBA00022989"/>
    </source>
</evidence>
<dbReference type="Pfam" id="PF00005">
    <property type="entry name" value="ABC_tran"/>
    <property type="match status" value="1"/>
</dbReference>
<keyword evidence="2" id="KW-0813">Transport</keyword>
<dbReference type="CDD" id="cd18552">
    <property type="entry name" value="ABC_6TM_MsbA_like"/>
    <property type="match status" value="1"/>
</dbReference>
<keyword evidence="15" id="KW-1185">Reference proteome</keyword>
<dbReference type="Proteomes" id="UP000238605">
    <property type="component" value="Unassembled WGS sequence"/>
</dbReference>
<dbReference type="PROSITE" id="PS50929">
    <property type="entry name" value="ABC_TM1F"/>
    <property type="match status" value="1"/>
</dbReference>
<dbReference type="EMBL" id="PSNX01000002">
    <property type="protein sequence ID" value="PPE67816.1"/>
    <property type="molecule type" value="Genomic_DNA"/>
</dbReference>
<feature type="transmembrane region" description="Helical" evidence="11">
    <location>
        <begin position="239"/>
        <end position="266"/>
    </location>
</feature>
<dbReference type="GO" id="GO:0006869">
    <property type="term" value="P:lipid transport"/>
    <property type="evidence" value="ECO:0007669"/>
    <property type="project" value="UniProtKB-KW"/>
</dbReference>
<organism evidence="14 15">
    <name type="scientific">Caldimonas caldifontis</name>
    <dbReference type="NCBI Taxonomy" id="1452508"/>
    <lineage>
        <taxon>Bacteria</taxon>
        <taxon>Pseudomonadati</taxon>
        <taxon>Pseudomonadota</taxon>
        <taxon>Betaproteobacteria</taxon>
        <taxon>Burkholderiales</taxon>
        <taxon>Sphaerotilaceae</taxon>
        <taxon>Caldimonas</taxon>
    </lineage>
</organism>
<evidence type="ECO:0000256" key="1">
    <source>
        <dbReference type="ARBA" id="ARBA00004651"/>
    </source>
</evidence>
<dbReference type="InterPro" id="IPR036640">
    <property type="entry name" value="ABC1_TM_sf"/>
</dbReference>
<dbReference type="FunFam" id="3.40.50.300:FF:000221">
    <property type="entry name" value="Multidrug ABC transporter ATP-binding protein"/>
    <property type="match status" value="1"/>
</dbReference>
<dbReference type="PANTHER" id="PTHR43394:SF1">
    <property type="entry name" value="ATP-BINDING CASSETTE SUB-FAMILY B MEMBER 10, MITOCHONDRIAL"/>
    <property type="match status" value="1"/>
</dbReference>
<name>A0A2S5SYK4_9BURK</name>
<dbReference type="SUPFAM" id="SSF52540">
    <property type="entry name" value="P-loop containing nucleoside triphosphate hydrolases"/>
    <property type="match status" value="1"/>
</dbReference>
<dbReference type="InterPro" id="IPR003593">
    <property type="entry name" value="AAA+_ATPase"/>
</dbReference>
<evidence type="ECO:0000259" key="13">
    <source>
        <dbReference type="PROSITE" id="PS50929"/>
    </source>
</evidence>
<evidence type="ECO:0000256" key="3">
    <source>
        <dbReference type="ARBA" id="ARBA00022475"/>
    </source>
</evidence>
<feature type="transmembrane region" description="Helical" evidence="11">
    <location>
        <begin position="157"/>
        <end position="176"/>
    </location>
</feature>
<dbReference type="PROSITE" id="PS50893">
    <property type="entry name" value="ABC_TRANSPORTER_2"/>
    <property type="match status" value="1"/>
</dbReference>
<evidence type="ECO:0000256" key="7">
    <source>
        <dbReference type="ARBA" id="ARBA00022967"/>
    </source>
</evidence>
<evidence type="ECO:0000259" key="12">
    <source>
        <dbReference type="PROSITE" id="PS50893"/>
    </source>
</evidence>
<reference evidence="14 15" key="1">
    <citation type="submission" date="2018-02" db="EMBL/GenBank/DDBJ databases">
        <title>Reclassifiation of [Polyangium] brachysporum DSM 7029 as Guopingzhaonella breviflexa gen. nov., sp. nov., a member of the family Comamonadaceae.</title>
        <authorList>
            <person name="Tang B."/>
        </authorList>
    </citation>
    <scope>NUCLEOTIDE SEQUENCE [LARGE SCALE GENOMIC DNA]</scope>
    <source>
        <strain evidence="14 15">BCRC 80649</strain>
    </source>
</reference>
<dbReference type="GO" id="GO:0005524">
    <property type="term" value="F:ATP binding"/>
    <property type="evidence" value="ECO:0007669"/>
    <property type="project" value="UniProtKB-KW"/>
</dbReference>
<keyword evidence="9" id="KW-0445">Lipid transport</keyword>
<keyword evidence="7" id="KW-1278">Translocase</keyword>
<dbReference type="Pfam" id="PF00664">
    <property type="entry name" value="ABC_membrane"/>
    <property type="match status" value="1"/>
</dbReference>
<keyword evidence="3" id="KW-1003">Cell membrane</keyword>
<dbReference type="RefSeq" id="WP_104300798.1">
    <property type="nucleotide sequence ID" value="NZ_PSNX01000002.1"/>
</dbReference>
<comment type="caution">
    <text evidence="14">The sequence shown here is derived from an EMBL/GenBank/DDBJ whole genome shotgun (WGS) entry which is preliminary data.</text>
</comment>
<evidence type="ECO:0000256" key="5">
    <source>
        <dbReference type="ARBA" id="ARBA00022741"/>
    </source>
</evidence>
<dbReference type="GO" id="GO:0015421">
    <property type="term" value="F:ABC-type oligopeptide transporter activity"/>
    <property type="evidence" value="ECO:0007669"/>
    <property type="project" value="TreeGrafter"/>
</dbReference>
<feature type="transmembrane region" description="Helical" evidence="11">
    <location>
        <begin position="58"/>
        <end position="83"/>
    </location>
</feature>
<dbReference type="OrthoDB" id="8554730at2"/>
<dbReference type="Gene3D" id="1.20.1560.10">
    <property type="entry name" value="ABC transporter type 1, transmembrane domain"/>
    <property type="match status" value="1"/>
</dbReference>
<keyword evidence="5" id="KW-0547">Nucleotide-binding</keyword>
<protein>
    <submittedName>
        <fullName evidence="14">Lipid A export permease/ATP-binding protein MsbA</fullName>
    </submittedName>
</protein>
<evidence type="ECO:0000256" key="6">
    <source>
        <dbReference type="ARBA" id="ARBA00022840"/>
    </source>
</evidence>
<proteinExistence type="predicted"/>
<evidence type="ECO:0000256" key="10">
    <source>
        <dbReference type="ARBA" id="ARBA00023136"/>
    </source>
</evidence>
<evidence type="ECO:0000256" key="4">
    <source>
        <dbReference type="ARBA" id="ARBA00022692"/>
    </source>
</evidence>
<dbReference type="InterPro" id="IPR003439">
    <property type="entry name" value="ABC_transporter-like_ATP-bd"/>
</dbReference>
<dbReference type="AlphaFoldDB" id="A0A2S5SYK4"/>
<sequence>MSLKTVAKRLLSYVLPHKAGVSLGVVCFFLSAAVEPLVPALLKVLLDSGFKAELGFPLWVVPLAVIGLFAVRGLLAFCGTYLFNWSVSHAVLSLRSDLMRAVMRADASLYNRMSPGVAAAKVINDPQTATASLSRALTTALRDGTTFFALLGYLVYLNWKLTLLSLIIMPLLAFVVRKVQRRVLSVGTQAYESQIRLVRIVDDISRAWRVVRTFDAGEFERKRFDAEAQRLRRTTLKNVAAAATMTPLTQVVASLGVAIILTLALVEAHRGEATVGEFVAFIAALLMTISPMRHLTDVMQPIIGGLIGARACFELMDTPAEPDPGTRELDPAQCRGDIRFDQVQIVYPGSEQPALRDLTMHIPAGRTIALVGPSGSGKTTAVNAMLGFVAPSSGRIQLDGLDIQEIRKTSLRRQFAVVSQDIVLFDGSIAENVAYAQAPDRPRIEAALRAANLWDFVQAQPEGLDANVGANGSKLSGGQRQRLAIARALYKDARIWVFDEATSALDTESERIVQQSIEQWHGEKTLVLIAHRLSTVRNADCIYVLSDGRVVESGRHDELMAQGGLYAGMVRAQAME</sequence>
<evidence type="ECO:0000256" key="9">
    <source>
        <dbReference type="ARBA" id="ARBA00023055"/>
    </source>
</evidence>
<accession>A0A2S5SYK4</accession>
<keyword evidence="6 14" id="KW-0067">ATP-binding</keyword>
<dbReference type="InterPro" id="IPR011527">
    <property type="entry name" value="ABC1_TM_dom"/>
</dbReference>
<evidence type="ECO:0000313" key="15">
    <source>
        <dbReference type="Proteomes" id="UP000238605"/>
    </source>
</evidence>
<dbReference type="SMART" id="SM00382">
    <property type="entry name" value="AAA"/>
    <property type="match status" value="1"/>
</dbReference>
<dbReference type="PANTHER" id="PTHR43394">
    <property type="entry name" value="ATP-DEPENDENT PERMEASE MDL1, MITOCHONDRIAL"/>
    <property type="match status" value="1"/>
</dbReference>
<dbReference type="InterPro" id="IPR039421">
    <property type="entry name" value="Type_1_exporter"/>
</dbReference>